<feature type="domain" description="Disease resistance protein At4g27190-like leucine-rich repeats" evidence="2">
    <location>
        <begin position="280"/>
        <end position="381"/>
    </location>
</feature>
<keyword evidence="4" id="KW-1185">Reference proteome</keyword>
<sequence length="598" mass="69034">MEAQITFNQLKYLELDCLPRLTRFCSGSYTIEFPSLQQVVVRQCPNMRIFSQGALNTPRLHKVQISKAEDEGFWGGGLNNAIQKIFKMMIGFRGMKDLTLSKFPHLKEVWPNQFPVRFFGNLESLVVDNDCSSLRYIFTPSVALGLAQLQDLEIINCTILESIIEEDVLAVPRLIFPQLIRLELAGLSSLTRFYPGLYILELPMLKILSVRRCNEVEILTSEFLRLQKSHEESQLENSIQKPLFIVDKENSLPCKVFRNLKTLEVLRCHNLKNLVPSFVSFHNLTTLEVSKCNGLVNLMMGSVVKSLVQLTRLKIRECEMIEEIITYVDNEVADRIIFNQLEYLELHSLPRLTSFCSRNLTIEFPSLHQVVVRQCHNMKNFSHGTLSTPRLHRLQITEEGEEGIWEGGLNTTIQKMFIRWYVQLLNLKILRIFKMDNLRKIWDHQIAPNSFSKIVSFRIYDCHNLPNVFPPKMFGRLQKLKELVVQRCNSLEKIFEEVMISSCTVEEIVAKEADVAAVPSLVFPKLTSLELTDLPSLTSFYPGLYNSEWPMLKKLKIRSCNKVEILTLEISSHQKSHVKSQLENSIQEPLFIVDKLSH</sequence>
<organism evidence="3 4">
    <name type="scientific">Dipteronia sinensis</name>
    <dbReference type="NCBI Taxonomy" id="43782"/>
    <lineage>
        <taxon>Eukaryota</taxon>
        <taxon>Viridiplantae</taxon>
        <taxon>Streptophyta</taxon>
        <taxon>Embryophyta</taxon>
        <taxon>Tracheophyta</taxon>
        <taxon>Spermatophyta</taxon>
        <taxon>Magnoliopsida</taxon>
        <taxon>eudicotyledons</taxon>
        <taxon>Gunneridae</taxon>
        <taxon>Pentapetalae</taxon>
        <taxon>rosids</taxon>
        <taxon>malvids</taxon>
        <taxon>Sapindales</taxon>
        <taxon>Sapindaceae</taxon>
        <taxon>Hippocastanoideae</taxon>
        <taxon>Acereae</taxon>
        <taxon>Dipteronia</taxon>
    </lineage>
</organism>
<dbReference type="Pfam" id="PF23247">
    <property type="entry name" value="LRR_RPS2"/>
    <property type="match status" value="3"/>
</dbReference>
<evidence type="ECO:0000256" key="1">
    <source>
        <dbReference type="ARBA" id="ARBA00022821"/>
    </source>
</evidence>
<evidence type="ECO:0000259" key="2">
    <source>
        <dbReference type="Pfam" id="PF23247"/>
    </source>
</evidence>
<feature type="domain" description="Disease resistance protein At4g27190-like leucine-rich repeats" evidence="2">
    <location>
        <begin position="427"/>
        <end position="564"/>
    </location>
</feature>
<dbReference type="PANTHER" id="PTHR33463:SF167">
    <property type="entry name" value="PUTATIVE-RELATED"/>
    <property type="match status" value="1"/>
</dbReference>
<dbReference type="InterPro" id="IPR050905">
    <property type="entry name" value="Plant_NBS-LRR"/>
</dbReference>
<keyword evidence="1" id="KW-0611">Plant defense</keyword>
<dbReference type="PANTHER" id="PTHR33463">
    <property type="entry name" value="NB-ARC DOMAIN-CONTAINING PROTEIN-RELATED"/>
    <property type="match status" value="1"/>
</dbReference>
<comment type="caution">
    <text evidence="3">The sequence shown here is derived from an EMBL/GenBank/DDBJ whole genome shotgun (WGS) entry which is preliminary data.</text>
</comment>
<dbReference type="EMBL" id="JANJYJ010000002">
    <property type="protein sequence ID" value="KAK3227640.1"/>
    <property type="molecule type" value="Genomic_DNA"/>
</dbReference>
<dbReference type="SUPFAM" id="SSF52047">
    <property type="entry name" value="RNI-like"/>
    <property type="match status" value="2"/>
</dbReference>
<dbReference type="InterPro" id="IPR057135">
    <property type="entry name" value="At4g27190-like_LRR"/>
</dbReference>
<dbReference type="AlphaFoldDB" id="A0AAE0B1M3"/>
<reference evidence="3" key="1">
    <citation type="journal article" date="2023" name="Plant J.">
        <title>Genome sequences and population genomics provide insights into the demographic history, inbreeding, and mutation load of two 'living fossil' tree species of Dipteronia.</title>
        <authorList>
            <person name="Feng Y."/>
            <person name="Comes H.P."/>
            <person name="Chen J."/>
            <person name="Zhu S."/>
            <person name="Lu R."/>
            <person name="Zhang X."/>
            <person name="Li P."/>
            <person name="Qiu J."/>
            <person name="Olsen K.M."/>
            <person name="Qiu Y."/>
        </authorList>
    </citation>
    <scope>NUCLEOTIDE SEQUENCE</scope>
    <source>
        <strain evidence="3">NBL</strain>
    </source>
</reference>
<accession>A0AAE0B1M3</accession>
<name>A0AAE0B1M3_9ROSI</name>
<evidence type="ECO:0000313" key="4">
    <source>
        <dbReference type="Proteomes" id="UP001281410"/>
    </source>
</evidence>
<protein>
    <recommendedName>
        <fullName evidence="2">Disease resistance protein At4g27190-like leucine-rich repeats domain-containing protein</fullName>
    </recommendedName>
</protein>
<dbReference type="Gene3D" id="3.80.10.10">
    <property type="entry name" value="Ribonuclease Inhibitor"/>
    <property type="match status" value="3"/>
</dbReference>
<gene>
    <name evidence="3" type="ORF">Dsin_007502</name>
</gene>
<dbReference type="InterPro" id="IPR032675">
    <property type="entry name" value="LRR_dom_sf"/>
</dbReference>
<dbReference type="Proteomes" id="UP001281410">
    <property type="component" value="Unassembled WGS sequence"/>
</dbReference>
<proteinExistence type="predicted"/>
<feature type="domain" description="Disease resistance protein At4g27190-like leucine-rich repeats" evidence="2">
    <location>
        <begin position="92"/>
        <end position="157"/>
    </location>
</feature>
<evidence type="ECO:0000313" key="3">
    <source>
        <dbReference type="EMBL" id="KAK3227640.1"/>
    </source>
</evidence>